<evidence type="ECO:0000313" key="2">
    <source>
        <dbReference type="Proteomes" id="UP001057402"/>
    </source>
</evidence>
<comment type="caution">
    <text evidence="1">The sequence shown here is derived from an EMBL/GenBank/DDBJ whole genome shotgun (WGS) entry which is preliminary data.</text>
</comment>
<evidence type="ECO:0000313" key="1">
    <source>
        <dbReference type="EMBL" id="KAI4365217.1"/>
    </source>
</evidence>
<sequence>MPTRSREENVPSGVRASRRRRDMSTVGKVQRRGWEEDRSGDVRGSVLGRTKDVLEACPVVGGYKDSQLVVVVAVGTRYIEKKEKENVMKNAMALRILQQSVSKTIYPRLFGFKKAKEAWSVLKKEFQGSEKVIAIKLQGLWRDFDNLAMKELEMVKDFFSRVVEIMN</sequence>
<reference evidence="2" key="1">
    <citation type="journal article" date="2023" name="Front. Plant Sci.">
        <title>Chromosomal-level genome assembly of Melastoma candidum provides insights into trichome evolution.</title>
        <authorList>
            <person name="Zhong Y."/>
            <person name="Wu W."/>
            <person name="Sun C."/>
            <person name="Zou P."/>
            <person name="Liu Y."/>
            <person name="Dai S."/>
            <person name="Zhou R."/>
        </authorList>
    </citation>
    <scope>NUCLEOTIDE SEQUENCE [LARGE SCALE GENOMIC DNA]</scope>
</reference>
<organism evidence="1 2">
    <name type="scientific">Melastoma candidum</name>
    <dbReference type="NCBI Taxonomy" id="119954"/>
    <lineage>
        <taxon>Eukaryota</taxon>
        <taxon>Viridiplantae</taxon>
        <taxon>Streptophyta</taxon>
        <taxon>Embryophyta</taxon>
        <taxon>Tracheophyta</taxon>
        <taxon>Spermatophyta</taxon>
        <taxon>Magnoliopsida</taxon>
        <taxon>eudicotyledons</taxon>
        <taxon>Gunneridae</taxon>
        <taxon>Pentapetalae</taxon>
        <taxon>rosids</taxon>
        <taxon>malvids</taxon>
        <taxon>Myrtales</taxon>
        <taxon>Melastomataceae</taxon>
        <taxon>Melastomatoideae</taxon>
        <taxon>Melastomateae</taxon>
        <taxon>Melastoma</taxon>
    </lineage>
</organism>
<dbReference type="Proteomes" id="UP001057402">
    <property type="component" value="Chromosome 6"/>
</dbReference>
<keyword evidence="2" id="KW-1185">Reference proteome</keyword>
<protein>
    <submittedName>
        <fullName evidence="1">Uncharacterized protein</fullName>
    </submittedName>
</protein>
<accession>A0ACB9QH87</accession>
<dbReference type="EMBL" id="CM042885">
    <property type="protein sequence ID" value="KAI4365217.1"/>
    <property type="molecule type" value="Genomic_DNA"/>
</dbReference>
<name>A0ACB9QH87_9MYRT</name>
<gene>
    <name evidence="1" type="ORF">MLD38_021223</name>
</gene>
<proteinExistence type="predicted"/>